<dbReference type="EnsemblProtists" id="EKX45487">
    <property type="protein sequence ID" value="EKX45487"/>
    <property type="gene ID" value="GUITHDRAFT_53147"/>
</dbReference>
<protein>
    <recommendedName>
        <fullName evidence="1">U-box domain-containing protein</fullName>
    </recommendedName>
</protein>
<dbReference type="PaxDb" id="55529-EKX45487"/>
<proteinExistence type="predicted"/>
<dbReference type="Proteomes" id="UP000011087">
    <property type="component" value="Unassembled WGS sequence"/>
</dbReference>
<dbReference type="GeneID" id="17302045"/>
<dbReference type="SUPFAM" id="SSF57850">
    <property type="entry name" value="RING/U-box"/>
    <property type="match status" value="1"/>
</dbReference>
<organism evidence="2">
    <name type="scientific">Guillardia theta (strain CCMP2712)</name>
    <name type="common">Cryptophyte</name>
    <dbReference type="NCBI Taxonomy" id="905079"/>
    <lineage>
        <taxon>Eukaryota</taxon>
        <taxon>Cryptophyceae</taxon>
        <taxon>Pyrenomonadales</taxon>
        <taxon>Geminigeraceae</taxon>
        <taxon>Guillardia</taxon>
    </lineage>
</organism>
<dbReference type="PANTHER" id="PTHR46573">
    <property type="entry name" value="WD REPEAT, SAM AND U-BOX DOMAIN-CONTAINING PROTEIN 1"/>
    <property type="match status" value="1"/>
</dbReference>
<dbReference type="PROSITE" id="PS51698">
    <property type="entry name" value="U_BOX"/>
    <property type="match status" value="1"/>
</dbReference>
<evidence type="ECO:0000313" key="2">
    <source>
        <dbReference type="EMBL" id="EKX45487.1"/>
    </source>
</evidence>
<gene>
    <name evidence="2" type="ORF">GUITHDRAFT_53147</name>
</gene>
<dbReference type="Gene3D" id="3.30.40.10">
    <property type="entry name" value="Zinc/RING finger domain, C3HC4 (zinc finger)"/>
    <property type="match status" value="1"/>
</dbReference>
<accession>L1JAZ5</accession>
<dbReference type="AlphaFoldDB" id="L1JAZ5"/>
<dbReference type="GO" id="GO:0016567">
    <property type="term" value="P:protein ubiquitination"/>
    <property type="evidence" value="ECO:0007669"/>
    <property type="project" value="InterPro"/>
</dbReference>
<dbReference type="GO" id="GO:0004842">
    <property type="term" value="F:ubiquitin-protein transferase activity"/>
    <property type="evidence" value="ECO:0007669"/>
    <property type="project" value="InterPro"/>
</dbReference>
<dbReference type="KEGG" id="gtt:GUITHDRAFT_53147"/>
<dbReference type="Pfam" id="PF04564">
    <property type="entry name" value="U-box"/>
    <property type="match status" value="1"/>
</dbReference>
<dbReference type="HOGENOM" id="CLU_114384_5_0_1"/>
<dbReference type="EMBL" id="JH992999">
    <property type="protein sequence ID" value="EKX45487.1"/>
    <property type="molecule type" value="Genomic_DNA"/>
</dbReference>
<evidence type="ECO:0000313" key="3">
    <source>
        <dbReference type="EnsemblProtists" id="EKX45487"/>
    </source>
</evidence>
<dbReference type="OMA" id="MKDPHIN"/>
<dbReference type="SMART" id="SM00504">
    <property type="entry name" value="Ubox"/>
    <property type="match status" value="1"/>
</dbReference>
<dbReference type="InterPro" id="IPR052085">
    <property type="entry name" value="WD-SAM-U-box"/>
</dbReference>
<reference evidence="4" key="2">
    <citation type="submission" date="2012-11" db="EMBL/GenBank/DDBJ databases">
        <authorList>
            <person name="Kuo A."/>
            <person name="Curtis B.A."/>
            <person name="Tanifuji G."/>
            <person name="Burki F."/>
            <person name="Gruber A."/>
            <person name="Irimia M."/>
            <person name="Maruyama S."/>
            <person name="Arias M.C."/>
            <person name="Ball S.G."/>
            <person name="Gile G.H."/>
            <person name="Hirakawa Y."/>
            <person name="Hopkins J.F."/>
            <person name="Rensing S.A."/>
            <person name="Schmutz J."/>
            <person name="Symeonidi A."/>
            <person name="Elias M."/>
            <person name="Eveleigh R.J."/>
            <person name="Herman E.K."/>
            <person name="Klute M.J."/>
            <person name="Nakayama T."/>
            <person name="Obornik M."/>
            <person name="Reyes-Prieto A."/>
            <person name="Armbrust E.V."/>
            <person name="Aves S.J."/>
            <person name="Beiko R.G."/>
            <person name="Coutinho P."/>
            <person name="Dacks J.B."/>
            <person name="Durnford D.G."/>
            <person name="Fast N.M."/>
            <person name="Green B.R."/>
            <person name="Grisdale C."/>
            <person name="Hempe F."/>
            <person name="Henrissat B."/>
            <person name="Hoppner M.P."/>
            <person name="Ishida K.-I."/>
            <person name="Kim E."/>
            <person name="Koreny L."/>
            <person name="Kroth P.G."/>
            <person name="Liu Y."/>
            <person name="Malik S.-B."/>
            <person name="Maier U.G."/>
            <person name="McRose D."/>
            <person name="Mock T."/>
            <person name="Neilson J.A."/>
            <person name="Onodera N.T."/>
            <person name="Poole A.M."/>
            <person name="Pritham E.J."/>
            <person name="Richards T.A."/>
            <person name="Rocap G."/>
            <person name="Roy S.W."/>
            <person name="Sarai C."/>
            <person name="Schaack S."/>
            <person name="Shirato S."/>
            <person name="Slamovits C.H."/>
            <person name="Spencer D.F."/>
            <person name="Suzuki S."/>
            <person name="Worden A.Z."/>
            <person name="Zauner S."/>
            <person name="Barry K."/>
            <person name="Bell C."/>
            <person name="Bharti A.K."/>
            <person name="Crow J.A."/>
            <person name="Grimwood J."/>
            <person name="Kramer R."/>
            <person name="Lindquist E."/>
            <person name="Lucas S."/>
            <person name="Salamov A."/>
            <person name="McFadden G.I."/>
            <person name="Lane C.E."/>
            <person name="Keeling P.J."/>
            <person name="Gray M.W."/>
            <person name="Grigoriev I.V."/>
            <person name="Archibald J.M."/>
        </authorList>
    </citation>
    <scope>NUCLEOTIDE SEQUENCE</scope>
    <source>
        <strain evidence="4">CCMP2712</strain>
    </source>
</reference>
<feature type="non-terminal residue" evidence="2">
    <location>
        <position position="1"/>
    </location>
</feature>
<dbReference type="CDD" id="cd16655">
    <property type="entry name" value="RING-Ubox_WDSUB1-like"/>
    <property type="match status" value="1"/>
</dbReference>
<reference evidence="2 4" key="1">
    <citation type="journal article" date="2012" name="Nature">
        <title>Algal genomes reveal evolutionary mosaicism and the fate of nucleomorphs.</title>
        <authorList>
            <consortium name="DOE Joint Genome Institute"/>
            <person name="Curtis B.A."/>
            <person name="Tanifuji G."/>
            <person name="Burki F."/>
            <person name="Gruber A."/>
            <person name="Irimia M."/>
            <person name="Maruyama S."/>
            <person name="Arias M.C."/>
            <person name="Ball S.G."/>
            <person name="Gile G.H."/>
            <person name="Hirakawa Y."/>
            <person name="Hopkins J.F."/>
            <person name="Kuo A."/>
            <person name="Rensing S.A."/>
            <person name="Schmutz J."/>
            <person name="Symeonidi A."/>
            <person name="Elias M."/>
            <person name="Eveleigh R.J."/>
            <person name="Herman E.K."/>
            <person name="Klute M.J."/>
            <person name="Nakayama T."/>
            <person name="Obornik M."/>
            <person name="Reyes-Prieto A."/>
            <person name="Armbrust E.V."/>
            <person name="Aves S.J."/>
            <person name="Beiko R.G."/>
            <person name="Coutinho P."/>
            <person name="Dacks J.B."/>
            <person name="Durnford D.G."/>
            <person name="Fast N.M."/>
            <person name="Green B.R."/>
            <person name="Grisdale C.J."/>
            <person name="Hempel F."/>
            <person name="Henrissat B."/>
            <person name="Hoppner M.P."/>
            <person name="Ishida K."/>
            <person name="Kim E."/>
            <person name="Koreny L."/>
            <person name="Kroth P.G."/>
            <person name="Liu Y."/>
            <person name="Malik S.B."/>
            <person name="Maier U.G."/>
            <person name="McRose D."/>
            <person name="Mock T."/>
            <person name="Neilson J.A."/>
            <person name="Onodera N.T."/>
            <person name="Poole A.M."/>
            <person name="Pritham E.J."/>
            <person name="Richards T.A."/>
            <person name="Rocap G."/>
            <person name="Roy S.W."/>
            <person name="Sarai C."/>
            <person name="Schaack S."/>
            <person name="Shirato S."/>
            <person name="Slamovits C.H."/>
            <person name="Spencer D.F."/>
            <person name="Suzuki S."/>
            <person name="Worden A.Z."/>
            <person name="Zauner S."/>
            <person name="Barry K."/>
            <person name="Bell C."/>
            <person name="Bharti A.K."/>
            <person name="Crow J.A."/>
            <person name="Grimwood J."/>
            <person name="Kramer R."/>
            <person name="Lindquist E."/>
            <person name="Lucas S."/>
            <person name="Salamov A."/>
            <person name="McFadden G.I."/>
            <person name="Lane C.E."/>
            <person name="Keeling P.J."/>
            <person name="Gray M.W."/>
            <person name="Grigoriev I.V."/>
            <person name="Archibald J.M."/>
        </authorList>
    </citation>
    <scope>NUCLEOTIDE SEQUENCE</scope>
    <source>
        <strain evidence="2 4">CCMP2712</strain>
    </source>
</reference>
<reference evidence="3" key="3">
    <citation type="submission" date="2015-06" db="UniProtKB">
        <authorList>
            <consortium name="EnsemblProtists"/>
        </authorList>
    </citation>
    <scope>IDENTIFICATION</scope>
</reference>
<evidence type="ECO:0000313" key="4">
    <source>
        <dbReference type="Proteomes" id="UP000011087"/>
    </source>
</evidence>
<keyword evidence="4" id="KW-1185">Reference proteome</keyword>
<feature type="non-terminal residue" evidence="2">
    <location>
        <position position="50"/>
    </location>
</feature>
<dbReference type="PANTHER" id="PTHR46573:SF1">
    <property type="entry name" value="WD REPEAT, SAM AND U-BOX DOMAIN-CONTAINING PROTEIN 1"/>
    <property type="match status" value="1"/>
</dbReference>
<evidence type="ECO:0000259" key="1">
    <source>
        <dbReference type="PROSITE" id="PS51698"/>
    </source>
</evidence>
<name>L1JAZ5_GUITC</name>
<dbReference type="OrthoDB" id="424220at2759"/>
<dbReference type="RefSeq" id="XP_005832467.1">
    <property type="nucleotide sequence ID" value="XM_005832410.1"/>
</dbReference>
<dbReference type="InterPro" id="IPR013083">
    <property type="entry name" value="Znf_RING/FYVE/PHD"/>
</dbReference>
<feature type="domain" description="U-box" evidence="1">
    <location>
        <begin position="4"/>
        <end position="50"/>
    </location>
</feature>
<sequence length="50" mass="5852">QEVEHPADFLCPISMEVMKDPVIAMDGHSYERQNIERWLEDHNTSPLTNQ</sequence>
<dbReference type="InterPro" id="IPR003613">
    <property type="entry name" value="Ubox_domain"/>
</dbReference>